<dbReference type="GO" id="GO:0005975">
    <property type="term" value="P:carbohydrate metabolic process"/>
    <property type="evidence" value="ECO:0007669"/>
    <property type="project" value="InterPro"/>
</dbReference>
<comment type="similarity">
    <text evidence="1">Belongs to the glycosyl hydrolase 16 family.</text>
</comment>
<dbReference type="AlphaFoldDB" id="A0A450SZD8"/>
<evidence type="ECO:0000256" key="4">
    <source>
        <dbReference type="PIRSR" id="PIRSR608264-1"/>
    </source>
</evidence>
<dbReference type="GO" id="GO:0004553">
    <property type="term" value="F:hydrolase activity, hydrolyzing O-glycosyl compounds"/>
    <property type="evidence" value="ECO:0007669"/>
    <property type="project" value="InterPro"/>
</dbReference>
<organism evidence="7">
    <name type="scientific">Candidatus Kentrum sp. FW</name>
    <dbReference type="NCBI Taxonomy" id="2126338"/>
    <lineage>
        <taxon>Bacteria</taxon>
        <taxon>Pseudomonadati</taxon>
        <taxon>Pseudomonadota</taxon>
        <taxon>Gammaproteobacteria</taxon>
        <taxon>Candidatus Kentrum</taxon>
    </lineage>
</organism>
<feature type="domain" description="GH16" evidence="6">
    <location>
        <begin position="2"/>
        <end position="213"/>
    </location>
</feature>
<dbReference type="SUPFAM" id="SSF49899">
    <property type="entry name" value="Concanavalin A-like lectins/glucanases"/>
    <property type="match status" value="1"/>
</dbReference>
<evidence type="ECO:0000256" key="1">
    <source>
        <dbReference type="ARBA" id="ARBA00006865"/>
    </source>
</evidence>
<dbReference type="Pfam" id="PF00722">
    <property type="entry name" value="Glyco_hydro_16"/>
    <property type="match status" value="1"/>
</dbReference>
<dbReference type="InterPro" id="IPR050546">
    <property type="entry name" value="Glycosyl_Hydrlase_16"/>
</dbReference>
<evidence type="ECO:0000256" key="5">
    <source>
        <dbReference type="SAM" id="Phobius"/>
    </source>
</evidence>
<keyword evidence="5" id="KW-0812">Transmembrane</keyword>
<gene>
    <name evidence="7" type="ORF">BECKFW1821A_GA0114235_10919</name>
</gene>
<dbReference type="PROSITE" id="PS51257">
    <property type="entry name" value="PROKAR_LIPOPROTEIN"/>
    <property type="match status" value="1"/>
</dbReference>
<sequence>MKKSKSIVFPIIYFTLASCIIIGMVFSSSSRGLESNSDTGYAAGEIYSNETFPAGRFEVRMKVCNIEGTVSSMFLYKNDSWQVGNMWNEIDIEFLGKNISQFQSNIISGYAPEMSEDHHPVSPDASQNFHTYAIEWTPDYIAWFLDGMEVRRAEPSKNNQLSHFKDNRMSVRFNLWPVADYPEIQKWAGTLNDDDLTAYAFYDWFQYWEYTPGRGSNNSDFTLKWRDDFEKFDPSRWGKADWTFNGNKATFNKRNIGYKDGHLILCITKGNTTGCTI</sequence>
<feature type="active site" description="Nucleophile" evidence="4">
    <location>
        <position position="89"/>
    </location>
</feature>
<name>A0A450SZD8_9GAMM</name>
<dbReference type="PANTHER" id="PTHR10963">
    <property type="entry name" value="GLYCOSYL HYDROLASE-RELATED"/>
    <property type="match status" value="1"/>
</dbReference>
<dbReference type="InterPro" id="IPR008264">
    <property type="entry name" value="Beta_glucanase"/>
</dbReference>
<proteinExistence type="inferred from homology"/>
<dbReference type="EMBL" id="CAADEW010000091">
    <property type="protein sequence ID" value="VFJ59444.1"/>
    <property type="molecule type" value="Genomic_DNA"/>
</dbReference>
<feature type="active site" description="Proton donor" evidence="4">
    <location>
        <position position="93"/>
    </location>
</feature>
<accession>A0A450SZD8</accession>
<protein>
    <submittedName>
        <fullName evidence="7">Glycosyl hydrolases family 16</fullName>
    </submittedName>
</protein>
<evidence type="ECO:0000313" key="7">
    <source>
        <dbReference type="EMBL" id="VFJ59444.1"/>
    </source>
</evidence>
<keyword evidence="3" id="KW-0326">Glycosidase</keyword>
<dbReference type="InterPro" id="IPR013320">
    <property type="entry name" value="ConA-like_dom_sf"/>
</dbReference>
<dbReference type="PANTHER" id="PTHR10963:SF60">
    <property type="entry name" value="GRAM-NEGATIVE BACTERIA-BINDING PROTEIN 1-RELATED"/>
    <property type="match status" value="1"/>
</dbReference>
<dbReference type="PROSITE" id="PS51762">
    <property type="entry name" value="GH16_2"/>
    <property type="match status" value="1"/>
</dbReference>
<dbReference type="Gene3D" id="2.60.120.200">
    <property type="match status" value="1"/>
</dbReference>
<feature type="transmembrane region" description="Helical" evidence="5">
    <location>
        <begin position="7"/>
        <end position="26"/>
    </location>
</feature>
<reference evidence="7" key="1">
    <citation type="submission" date="2019-02" db="EMBL/GenBank/DDBJ databases">
        <authorList>
            <person name="Gruber-Vodicka R. H."/>
            <person name="Seah K. B. B."/>
        </authorList>
    </citation>
    <scope>NUCLEOTIDE SEQUENCE</scope>
    <source>
        <strain evidence="7">BECK_BZ15</strain>
    </source>
</reference>
<keyword evidence="2 7" id="KW-0378">Hydrolase</keyword>
<keyword evidence="5" id="KW-0472">Membrane</keyword>
<keyword evidence="5" id="KW-1133">Transmembrane helix</keyword>
<dbReference type="PRINTS" id="PR00737">
    <property type="entry name" value="GLHYDRLASE16"/>
</dbReference>
<evidence type="ECO:0000256" key="2">
    <source>
        <dbReference type="ARBA" id="ARBA00022801"/>
    </source>
</evidence>
<evidence type="ECO:0000256" key="3">
    <source>
        <dbReference type="ARBA" id="ARBA00023295"/>
    </source>
</evidence>
<dbReference type="InterPro" id="IPR000757">
    <property type="entry name" value="Beta-glucanase-like"/>
</dbReference>
<evidence type="ECO:0000259" key="6">
    <source>
        <dbReference type="PROSITE" id="PS51762"/>
    </source>
</evidence>